<dbReference type="Pfam" id="PF01494">
    <property type="entry name" value="FAD_binding_3"/>
    <property type="match status" value="1"/>
</dbReference>
<name>A0A075XAG5_9HYPH</name>
<dbReference type="BRENDA" id="1.14.13.163">
    <property type="organism ID" value="8776"/>
</dbReference>
<evidence type="ECO:0000259" key="3">
    <source>
        <dbReference type="Pfam" id="PF01494"/>
    </source>
</evidence>
<dbReference type="PANTHER" id="PTHR43476:SF4">
    <property type="entry name" value="BLR0106 PROTEIN"/>
    <property type="match status" value="1"/>
</dbReference>
<feature type="domain" description="FAD-binding" evidence="3">
    <location>
        <begin position="4"/>
        <end position="333"/>
    </location>
</feature>
<sequence>MSAHVVVVGGGPTGLLTTLGLARSGMRVTVLEAEARPNDSPRALVYHSSVLPHLRDLGVLDDCVKAGFLRQDHAWRIHETGEMIRWDIGCLEGEIEFPYALHLGQDKLSLIILSHLQRLPNVEIHYSTTLAACEQNSSGIRATIVKDGVNETIDADWLIGADGATSFVRREVLKLNFFGITWPERYVATNTRVDLDRRGYSKTTMQIDHVYGSVICKIDTSDFWRVTFMEDPALPVEELPQRIAKVLPSLLTGGVPFEVEAFSPYRMHQRCADRMRVGRIMLVGDAAHITNPTGGLGLTGGMFDTFALVEALTQVVHDNRSEDILETYDRDRRFKFLEIVSPRASSNLRNMYHMLPGQQKEQWIEEARAIAADRDKMRVVMKFHEQMRTVY</sequence>
<dbReference type="Gene3D" id="3.50.50.60">
    <property type="entry name" value="FAD/NAD(P)-binding domain"/>
    <property type="match status" value="1"/>
</dbReference>
<dbReference type="BioCyc" id="MetaCyc:MONOMER-17711"/>
<dbReference type="GO" id="GO:0004497">
    <property type="term" value="F:monooxygenase activity"/>
    <property type="evidence" value="ECO:0007669"/>
    <property type="project" value="UniProtKB-KW"/>
</dbReference>
<dbReference type="PRINTS" id="PR00420">
    <property type="entry name" value="RNGMNOXGNASE"/>
</dbReference>
<keyword evidence="2" id="KW-0520">NAD</keyword>
<dbReference type="InterPro" id="IPR050631">
    <property type="entry name" value="PheA/TfdB_FAD_monoxygenase"/>
</dbReference>
<dbReference type="GO" id="GO:0071949">
    <property type="term" value="F:FAD binding"/>
    <property type="evidence" value="ECO:0007669"/>
    <property type="project" value="InterPro"/>
</dbReference>
<dbReference type="Gene3D" id="3.30.70.2450">
    <property type="match status" value="1"/>
</dbReference>
<evidence type="ECO:0000256" key="2">
    <source>
        <dbReference type="ARBA" id="ARBA00023027"/>
    </source>
</evidence>
<dbReference type="InterPro" id="IPR002938">
    <property type="entry name" value="FAD-bd"/>
</dbReference>
<evidence type="ECO:0000256" key="1">
    <source>
        <dbReference type="ARBA" id="ARBA00023002"/>
    </source>
</evidence>
<dbReference type="PANTHER" id="PTHR43476">
    <property type="entry name" value="3-(3-HYDROXY-PHENYL)PROPIONATE/3-HYDROXYCINNAMIC ACID HYDROXYLASE"/>
    <property type="match status" value="1"/>
</dbReference>
<dbReference type="SUPFAM" id="SSF51905">
    <property type="entry name" value="FAD/NAD(P)-binding domain"/>
    <property type="match status" value="1"/>
</dbReference>
<evidence type="ECO:0000313" key="4">
    <source>
        <dbReference type="EMBL" id="AIH15770.1"/>
    </source>
</evidence>
<keyword evidence="4" id="KW-0503">Monooxygenase</keyword>
<protein>
    <submittedName>
        <fullName evidence="4">6-hydroxy-3-succinoylpyridine 3-monooxygenase</fullName>
    </submittedName>
</protein>
<proteinExistence type="predicted"/>
<dbReference type="AlphaFoldDB" id="A0A075XAG5"/>
<dbReference type="InterPro" id="IPR036188">
    <property type="entry name" value="FAD/NAD-bd_sf"/>
</dbReference>
<keyword evidence="1" id="KW-0560">Oxidoreductase</keyword>
<dbReference type="EMBL" id="KM065745">
    <property type="protein sequence ID" value="AIH15770.1"/>
    <property type="molecule type" value="Genomic_DNA"/>
</dbReference>
<reference evidence="4" key="1">
    <citation type="journal article" date="2015" name="Appl. Environ. Microbiol.">
        <title>Molecular mechanism of nicotine degradation by a newly isolated strain, Ochrobactrum sp. strain SJY1.</title>
        <authorList>
            <person name="Yu H."/>
            <person name="Tang H."/>
            <person name="Zhu X."/>
            <person name="Li Y."/>
            <person name="Xu P."/>
        </authorList>
    </citation>
    <scope>NUCLEOTIDE SEQUENCE</scope>
    <source>
        <strain evidence="4">SJY1</strain>
    </source>
</reference>
<organism evidence="4">
    <name type="scientific">Ochrobactrum sp. SJY1</name>
    <dbReference type="NCBI Taxonomy" id="1526653"/>
    <lineage>
        <taxon>Bacteria</taxon>
        <taxon>Pseudomonadati</taxon>
        <taxon>Pseudomonadota</taxon>
        <taxon>Alphaproteobacteria</taxon>
        <taxon>Hyphomicrobiales</taxon>
        <taxon>Brucellaceae</taxon>
        <taxon>Brucella/Ochrobactrum group</taxon>
        <taxon>Ochrobactrum</taxon>
    </lineage>
</organism>
<accession>A0A075XAG5</accession>